<feature type="coiled-coil region" evidence="1">
    <location>
        <begin position="261"/>
        <end position="288"/>
    </location>
</feature>
<name>A0A0C3BJT2_SERVB</name>
<proteinExistence type="predicted"/>
<protein>
    <submittedName>
        <fullName evidence="4">Uncharacterized protein</fullName>
    </submittedName>
</protein>
<gene>
    <name evidence="4" type="ORF">M408DRAFT_217224</name>
</gene>
<feature type="region of interest" description="Disordered" evidence="2">
    <location>
        <begin position="202"/>
        <end position="223"/>
    </location>
</feature>
<dbReference type="EMBL" id="KN824280">
    <property type="protein sequence ID" value="KIM32349.1"/>
    <property type="molecule type" value="Genomic_DNA"/>
</dbReference>
<keyword evidence="1" id="KW-0175">Coiled coil</keyword>
<dbReference type="STRING" id="933852.A0A0C3BJT2"/>
<feature type="compositionally biased region" description="Polar residues" evidence="2">
    <location>
        <begin position="66"/>
        <end position="78"/>
    </location>
</feature>
<sequence>MSSQAASLQLLRQRLELPEMSSRMDASRSTAKPSHSNQDLHRLLRTAEEQEASDISLDTARAASPPNESMNDVESPSSRLGRLSTPVRPPPTCDPEETDASLVIQPNNPKTPKPPGGWFTPSRRKDDSKTVNTPSNTTFSQTPAPPGAWKGTPMPQTRKSILKNTANGESGDMRGVSDSDDVESIPKAVTLVDSFGRERKFDENGDELVQPTAHNPSDIGSRRDGASVRLVDSMGNEFDPTSVAPYDISSDLGEVDNASLLARIDGKVTNLKQDLETAEARHETIRIRRTGKQASIPHERILQLAMDSRAARIERERLLRQNHLVRARKEERSAQLASLQARPLAVPKTIDTPPPLPQSSKGLVTFVLLLPLLLLVLLYFCARAYVRHYFLTSYYDPFFATVDPASLYRVPFLHLIQLPKRWGLFNVQHMGQALFGRLSRVGEVNRHVMTLISKPLADLNVKLPS</sequence>
<evidence type="ECO:0000256" key="2">
    <source>
        <dbReference type="SAM" id="MobiDB-lite"/>
    </source>
</evidence>
<evidence type="ECO:0000256" key="3">
    <source>
        <dbReference type="SAM" id="Phobius"/>
    </source>
</evidence>
<reference evidence="5" key="2">
    <citation type="submission" date="2015-01" db="EMBL/GenBank/DDBJ databases">
        <title>Evolutionary Origins and Diversification of the Mycorrhizal Mutualists.</title>
        <authorList>
            <consortium name="DOE Joint Genome Institute"/>
            <consortium name="Mycorrhizal Genomics Consortium"/>
            <person name="Kohler A."/>
            <person name="Kuo A."/>
            <person name="Nagy L.G."/>
            <person name="Floudas D."/>
            <person name="Copeland A."/>
            <person name="Barry K.W."/>
            <person name="Cichocki N."/>
            <person name="Veneault-Fourrey C."/>
            <person name="LaButti K."/>
            <person name="Lindquist E.A."/>
            <person name="Lipzen A."/>
            <person name="Lundell T."/>
            <person name="Morin E."/>
            <person name="Murat C."/>
            <person name="Riley R."/>
            <person name="Ohm R."/>
            <person name="Sun H."/>
            <person name="Tunlid A."/>
            <person name="Henrissat B."/>
            <person name="Grigoriev I.V."/>
            <person name="Hibbett D.S."/>
            <person name="Martin F."/>
        </authorList>
    </citation>
    <scope>NUCLEOTIDE SEQUENCE [LARGE SCALE GENOMIC DNA]</scope>
    <source>
        <strain evidence="5">MAFF 305830</strain>
    </source>
</reference>
<keyword evidence="5" id="KW-1185">Reference proteome</keyword>
<feature type="compositionally biased region" description="Basic and acidic residues" evidence="2">
    <location>
        <begin position="38"/>
        <end position="48"/>
    </location>
</feature>
<feature type="compositionally biased region" description="Polar residues" evidence="2">
    <location>
        <begin position="27"/>
        <end position="37"/>
    </location>
</feature>
<feature type="transmembrane region" description="Helical" evidence="3">
    <location>
        <begin position="363"/>
        <end position="382"/>
    </location>
</feature>
<dbReference type="AlphaFoldDB" id="A0A0C3BJT2"/>
<feature type="compositionally biased region" description="Polar residues" evidence="2">
    <location>
        <begin position="130"/>
        <end position="142"/>
    </location>
</feature>
<keyword evidence="3" id="KW-1133">Transmembrane helix</keyword>
<feature type="compositionally biased region" description="Low complexity" evidence="2">
    <location>
        <begin position="1"/>
        <end position="12"/>
    </location>
</feature>
<dbReference type="Proteomes" id="UP000054097">
    <property type="component" value="Unassembled WGS sequence"/>
</dbReference>
<reference evidence="4 5" key="1">
    <citation type="submission" date="2014-04" db="EMBL/GenBank/DDBJ databases">
        <authorList>
            <consortium name="DOE Joint Genome Institute"/>
            <person name="Kuo A."/>
            <person name="Zuccaro A."/>
            <person name="Kohler A."/>
            <person name="Nagy L.G."/>
            <person name="Floudas D."/>
            <person name="Copeland A."/>
            <person name="Barry K.W."/>
            <person name="Cichocki N."/>
            <person name="Veneault-Fourrey C."/>
            <person name="LaButti K."/>
            <person name="Lindquist E.A."/>
            <person name="Lipzen A."/>
            <person name="Lundell T."/>
            <person name="Morin E."/>
            <person name="Murat C."/>
            <person name="Sun H."/>
            <person name="Tunlid A."/>
            <person name="Henrissat B."/>
            <person name="Grigoriev I.V."/>
            <person name="Hibbett D.S."/>
            <person name="Martin F."/>
            <person name="Nordberg H.P."/>
            <person name="Cantor M.N."/>
            <person name="Hua S.X."/>
        </authorList>
    </citation>
    <scope>NUCLEOTIDE SEQUENCE [LARGE SCALE GENOMIC DNA]</scope>
    <source>
        <strain evidence="4 5">MAFF 305830</strain>
    </source>
</reference>
<evidence type="ECO:0000313" key="4">
    <source>
        <dbReference type="EMBL" id="KIM32349.1"/>
    </source>
</evidence>
<dbReference type="HOGENOM" id="CLU_588156_0_0_1"/>
<accession>A0A0C3BJT2</accession>
<dbReference type="OrthoDB" id="3230534at2759"/>
<evidence type="ECO:0000256" key="1">
    <source>
        <dbReference type="SAM" id="Coils"/>
    </source>
</evidence>
<evidence type="ECO:0000313" key="5">
    <source>
        <dbReference type="Proteomes" id="UP000054097"/>
    </source>
</evidence>
<feature type="region of interest" description="Disordered" evidence="2">
    <location>
        <begin position="1"/>
        <end position="156"/>
    </location>
</feature>
<organism evidence="4 5">
    <name type="scientific">Serendipita vermifera MAFF 305830</name>
    <dbReference type="NCBI Taxonomy" id="933852"/>
    <lineage>
        <taxon>Eukaryota</taxon>
        <taxon>Fungi</taxon>
        <taxon>Dikarya</taxon>
        <taxon>Basidiomycota</taxon>
        <taxon>Agaricomycotina</taxon>
        <taxon>Agaricomycetes</taxon>
        <taxon>Sebacinales</taxon>
        <taxon>Serendipitaceae</taxon>
        <taxon>Serendipita</taxon>
    </lineage>
</organism>
<keyword evidence="3" id="KW-0472">Membrane</keyword>
<keyword evidence="3" id="KW-0812">Transmembrane</keyword>